<organism evidence="3 4">
    <name type="scientific">Prosthecobacter dejongeii</name>
    <dbReference type="NCBI Taxonomy" id="48465"/>
    <lineage>
        <taxon>Bacteria</taxon>
        <taxon>Pseudomonadati</taxon>
        <taxon>Verrucomicrobiota</taxon>
        <taxon>Verrucomicrobiia</taxon>
        <taxon>Verrucomicrobiales</taxon>
        <taxon>Verrucomicrobiaceae</taxon>
        <taxon>Prosthecobacter</taxon>
    </lineage>
</organism>
<dbReference type="Pfam" id="PF07883">
    <property type="entry name" value="Cupin_2"/>
    <property type="match status" value="1"/>
</dbReference>
<dbReference type="InterPro" id="IPR050807">
    <property type="entry name" value="TransReg_Diox_bact_type"/>
</dbReference>
<evidence type="ECO:0000259" key="2">
    <source>
        <dbReference type="PROSITE" id="PS50943"/>
    </source>
</evidence>
<dbReference type="RefSeq" id="WP_184211766.1">
    <property type="nucleotide sequence ID" value="NZ_JACHIF010000009.1"/>
</dbReference>
<reference evidence="3 4" key="1">
    <citation type="submission" date="2020-08" db="EMBL/GenBank/DDBJ databases">
        <title>Genomic Encyclopedia of Type Strains, Phase IV (KMG-IV): sequencing the most valuable type-strain genomes for metagenomic binning, comparative biology and taxonomic classification.</title>
        <authorList>
            <person name="Goeker M."/>
        </authorList>
    </citation>
    <scope>NUCLEOTIDE SEQUENCE [LARGE SCALE GENOMIC DNA]</scope>
    <source>
        <strain evidence="3 4">DSM 12251</strain>
    </source>
</reference>
<dbReference type="InterPro" id="IPR001387">
    <property type="entry name" value="Cro/C1-type_HTH"/>
</dbReference>
<sequence>MAAKKSVRKTPPAHEMPPEAIGEFVGRRVKKLRTDRGWSLEELAQTSGVSRSMLSEIERERANPTLTVTFRIARAFGMTLQDLIGSVEEAAPKIQVIRSRDRAQVFRSDKQCEIRTLSPLNLEKDVEFYEVTLRPGGVLRSQPHFEGTREFLTVEEGLVRLESDGATEDLGKGDSGTYPADVPHAIVNAGPGDALVFLVVIYR</sequence>
<dbReference type="CDD" id="cd00093">
    <property type="entry name" value="HTH_XRE"/>
    <property type="match status" value="1"/>
</dbReference>
<dbReference type="EMBL" id="JACHIF010000009">
    <property type="protein sequence ID" value="MBB5039722.1"/>
    <property type="molecule type" value="Genomic_DNA"/>
</dbReference>
<dbReference type="CDD" id="cd02209">
    <property type="entry name" value="cupin_XRE_C"/>
    <property type="match status" value="1"/>
</dbReference>
<accession>A0A7W8DRR8</accession>
<dbReference type="GO" id="GO:0005829">
    <property type="term" value="C:cytosol"/>
    <property type="evidence" value="ECO:0007669"/>
    <property type="project" value="TreeGrafter"/>
</dbReference>
<dbReference type="Gene3D" id="1.10.260.40">
    <property type="entry name" value="lambda repressor-like DNA-binding domains"/>
    <property type="match status" value="1"/>
</dbReference>
<dbReference type="InterPro" id="IPR013096">
    <property type="entry name" value="Cupin_2"/>
</dbReference>
<dbReference type="InterPro" id="IPR011051">
    <property type="entry name" value="RmlC_Cupin_sf"/>
</dbReference>
<dbReference type="SMART" id="SM00530">
    <property type="entry name" value="HTH_XRE"/>
    <property type="match status" value="1"/>
</dbReference>
<dbReference type="Gene3D" id="2.60.120.10">
    <property type="entry name" value="Jelly Rolls"/>
    <property type="match status" value="1"/>
</dbReference>
<dbReference type="Proteomes" id="UP000534294">
    <property type="component" value="Unassembled WGS sequence"/>
</dbReference>
<dbReference type="SUPFAM" id="SSF47413">
    <property type="entry name" value="lambda repressor-like DNA-binding domains"/>
    <property type="match status" value="1"/>
</dbReference>
<evidence type="ECO:0000313" key="4">
    <source>
        <dbReference type="Proteomes" id="UP000534294"/>
    </source>
</evidence>
<dbReference type="SUPFAM" id="SSF51182">
    <property type="entry name" value="RmlC-like cupins"/>
    <property type="match status" value="1"/>
</dbReference>
<proteinExistence type="predicted"/>
<dbReference type="PROSITE" id="PS50943">
    <property type="entry name" value="HTH_CROC1"/>
    <property type="match status" value="1"/>
</dbReference>
<dbReference type="InterPro" id="IPR010982">
    <property type="entry name" value="Lambda_DNA-bd_dom_sf"/>
</dbReference>
<dbReference type="PANTHER" id="PTHR46797:SF1">
    <property type="entry name" value="METHYLPHOSPHONATE SYNTHASE"/>
    <property type="match status" value="1"/>
</dbReference>
<keyword evidence="4" id="KW-1185">Reference proteome</keyword>
<feature type="domain" description="HTH cro/C1-type" evidence="2">
    <location>
        <begin position="29"/>
        <end position="83"/>
    </location>
</feature>
<comment type="caution">
    <text evidence="3">The sequence shown here is derived from an EMBL/GenBank/DDBJ whole genome shotgun (WGS) entry which is preliminary data.</text>
</comment>
<evidence type="ECO:0000256" key="1">
    <source>
        <dbReference type="ARBA" id="ARBA00023125"/>
    </source>
</evidence>
<evidence type="ECO:0000313" key="3">
    <source>
        <dbReference type="EMBL" id="MBB5039722.1"/>
    </source>
</evidence>
<dbReference type="GO" id="GO:0003700">
    <property type="term" value="F:DNA-binding transcription factor activity"/>
    <property type="evidence" value="ECO:0007669"/>
    <property type="project" value="TreeGrafter"/>
</dbReference>
<keyword evidence="1" id="KW-0238">DNA-binding</keyword>
<dbReference type="PANTHER" id="PTHR46797">
    <property type="entry name" value="HTH-TYPE TRANSCRIPTIONAL REGULATOR"/>
    <property type="match status" value="1"/>
</dbReference>
<dbReference type="AlphaFoldDB" id="A0A7W8DRR8"/>
<gene>
    <name evidence="3" type="ORF">HNQ64_003997</name>
</gene>
<name>A0A7W8DRR8_9BACT</name>
<dbReference type="InterPro" id="IPR014710">
    <property type="entry name" value="RmlC-like_jellyroll"/>
</dbReference>
<protein>
    <submittedName>
        <fullName evidence="3">Transcriptional regulator with XRE-family HTH domain</fullName>
    </submittedName>
</protein>
<dbReference type="Pfam" id="PF01381">
    <property type="entry name" value="HTH_3"/>
    <property type="match status" value="1"/>
</dbReference>
<dbReference type="GO" id="GO:0003677">
    <property type="term" value="F:DNA binding"/>
    <property type="evidence" value="ECO:0007669"/>
    <property type="project" value="UniProtKB-KW"/>
</dbReference>